<reference evidence="6" key="1">
    <citation type="submission" date="2017-04" db="EMBL/GenBank/DDBJ databases">
        <authorList>
            <person name="Varghese N."/>
            <person name="Submissions S."/>
        </authorList>
    </citation>
    <scope>NUCLEOTIDE SEQUENCE [LARGE SCALE GENOMIC DNA]</scope>
    <source>
        <strain evidence="6">USBA 82</strain>
    </source>
</reference>
<comment type="subcellular location">
    <subcellularLocation>
        <location evidence="1">Cell envelope</location>
    </subcellularLocation>
</comment>
<sequence length="330" mass="35638">MMNKFVRSIALSALMGAFLFSGIAGAKEYEIATVVKITGIPWFNRLEDGVKKAAKDLNVKAYQVGPSDADPAQQIRIVEDLIAKGVDAICVVPNDANAMGPVLQKARDKGIVVITHESPNQPGADYDVEAIDNVEFGEMNFACLADAMGEKGDFAIFVGSLTVPLHNLWADIGLEYVKKNYPDMKLVTDRIPCGESAEESYKKTMELLKTYPNLKGIVGFGSLGPIGGARAMEKQKAKPGDMAIVGTVMPEHASRYLSRGLITKGFLWDPADPGYAMVAVAKEILEGREIKDGMELPMMTGPKAITLDGNIIKLNAILEITAENARELGF</sequence>
<evidence type="ECO:0000313" key="6">
    <source>
        <dbReference type="Proteomes" id="UP000193355"/>
    </source>
</evidence>
<accession>A0A1X7JVP8</accession>
<evidence type="ECO:0000313" key="5">
    <source>
        <dbReference type="EMBL" id="SMG32299.1"/>
    </source>
</evidence>
<feature type="signal peptide" evidence="3">
    <location>
        <begin position="1"/>
        <end position="26"/>
    </location>
</feature>
<dbReference type="InterPro" id="IPR050555">
    <property type="entry name" value="Bact_Solute-Bind_Prot2"/>
</dbReference>
<feature type="chain" id="PRO_5012598007" evidence="3">
    <location>
        <begin position="27"/>
        <end position="330"/>
    </location>
</feature>
<dbReference type="AlphaFoldDB" id="A0A1X7JVP8"/>
<dbReference type="CDD" id="cd20002">
    <property type="entry name" value="PBP1_LsrB_Quorum_Sensing-like"/>
    <property type="match status" value="1"/>
</dbReference>
<protein>
    <submittedName>
        <fullName evidence="5">Monosaccharide ABC transporter substrate-binding protein, CUT2 family</fullName>
    </submittedName>
</protein>
<dbReference type="PANTHER" id="PTHR30036:SF7">
    <property type="entry name" value="ABC TRANSPORTER PERIPLASMIC-BINDING PROTEIN YPHF"/>
    <property type="match status" value="1"/>
</dbReference>
<dbReference type="Proteomes" id="UP000193355">
    <property type="component" value="Unassembled WGS sequence"/>
</dbReference>
<dbReference type="GO" id="GO:0030288">
    <property type="term" value="C:outer membrane-bounded periplasmic space"/>
    <property type="evidence" value="ECO:0007669"/>
    <property type="project" value="TreeGrafter"/>
</dbReference>
<dbReference type="InterPro" id="IPR025997">
    <property type="entry name" value="SBP_2_dom"/>
</dbReference>
<evidence type="ECO:0000256" key="1">
    <source>
        <dbReference type="ARBA" id="ARBA00004196"/>
    </source>
</evidence>
<dbReference type="EMBL" id="FXBB01000017">
    <property type="protein sequence ID" value="SMG32299.1"/>
    <property type="molecule type" value="Genomic_DNA"/>
</dbReference>
<dbReference type="SUPFAM" id="SSF53822">
    <property type="entry name" value="Periplasmic binding protein-like I"/>
    <property type="match status" value="1"/>
</dbReference>
<keyword evidence="6" id="KW-1185">Reference proteome</keyword>
<dbReference type="STRING" id="561720.SAMN06275492_11723"/>
<comment type="similarity">
    <text evidence="2">Belongs to the bacterial solute-binding protein 2 family.</text>
</comment>
<evidence type="ECO:0000256" key="2">
    <source>
        <dbReference type="ARBA" id="ARBA00007639"/>
    </source>
</evidence>
<evidence type="ECO:0000259" key="4">
    <source>
        <dbReference type="Pfam" id="PF13407"/>
    </source>
</evidence>
<name>A0A1X7JVP8_9BACT</name>
<dbReference type="InterPro" id="IPR028082">
    <property type="entry name" value="Peripla_BP_I"/>
</dbReference>
<evidence type="ECO:0000256" key="3">
    <source>
        <dbReference type="SAM" id="SignalP"/>
    </source>
</evidence>
<dbReference type="Gene3D" id="3.40.50.2300">
    <property type="match status" value="2"/>
</dbReference>
<dbReference type="OrthoDB" id="9795981at2"/>
<feature type="domain" description="Periplasmic binding protein" evidence="4">
    <location>
        <begin position="31"/>
        <end position="289"/>
    </location>
</feature>
<keyword evidence="3" id="KW-0732">Signal</keyword>
<dbReference type="GO" id="GO:0030246">
    <property type="term" value="F:carbohydrate binding"/>
    <property type="evidence" value="ECO:0007669"/>
    <property type="project" value="TreeGrafter"/>
</dbReference>
<dbReference type="RefSeq" id="WP_143340864.1">
    <property type="nucleotide sequence ID" value="NZ_FXBB01000017.1"/>
</dbReference>
<gene>
    <name evidence="5" type="ORF">SAMN06275492_11723</name>
</gene>
<proteinExistence type="inferred from homology"/>
<dbReference type="PANTHER" id="PTHR30036">
    <property type="entry name" value="D-XYLOSE-BINDING PERIPLASMIC PROTEIN"/>
    <property type="match status" value="1"/>
</dbReference>
<organism evidence="5 6">
    <name type="scientific">Dethiosulfovibrio salsuginis</name>
    <dbReference type="NCBI Taxonomy" id="561720"/>
    <lineage>
        <taxon>Bacteria</taxon>
        <taxon>Thermotogati</taxon>
        <taxon>Synergistota</taxon>
        <taxon>Synergistia</taxon>
        <taxon>Synergistales</taxon>
        <taxon>Dethiosulfovibrionaceae</taxon>
        <taxon>Dethiosulfovibrio</taxon>
    </lineage>
</organism>
<dbReference type="Pfam" id="PF13407">
    <property type="entry name" value="Peripla_BP_4"/>
    <property type="match status" value="1"/>
</dbReference>